<name>A0A830ZX31_ERWAM</name>
<dbReference type="Proteomes" id="UP000013111">
    <property type="component" value="Plasmid pEA29"/>
</dbReference>
<reference evidence="1 2" key="2">
    <citation type="submission" date="2013-04" db="EMBL/GenBank/DDBJ databases">
        <title>Comparative genomics of 12 strains of Erwinia amylovora identifies a pan-genome with a large conserved core and provides insights into host specificity.</title>
        <authorList>
            <person name="Mann R.A."/>
            <person name="Smits T.H.M."/>
            <person name="Buehlmann A."/>
            <person name="Blom J."/>
            <person name="Goesmann A."/>
            <person name="Frey J.E."/>
            <person name="Plummer K.M."/>
            <person name="Beer S.V."/>
            <person name="Luck J."/>
            <person name="Duffy B."/>
            <person name="Rodoni B."/>
        </authorList>
    </citation>
    <scope>NUCLEOTIDE SEQUENCE [LARGE SCALE GENOMIC DNA]</scope>
    <source>
        <strain evidence="2">CFBP 1232</strain>
        <plasmid evidence="1 2">pEA29</plasmid>
    </source>
</reference>
<gene>
    <name evidence="1" type="ORF">BN437_pEA290028</name>
</gene>
<sequence>MVNEPDPAVCPDGSDINNVKAMPGELFCFKI</sequence>
<accession>A0A830ZX31</accession>
<evidence type="ECO:0000313" key="2">
    <source>
        <dbReference type="Proteomes" id="UP000013111"/>
    </source>
</evidence>
<keyword evidence="1" id="KW-0614">Plasmid</keyword>
<geneLocation type="plasmid" evidence="1 2">
    <name>pEA29</name>
</geneLocation>
<dbReference type="EMBL" id="HF560650">
    <property type="protein sequence ID" value="CCO95772.1"/>
    <property type="molecule type" value="Genomic_DNA"/>
</dbReference>
<protein>
    <submittedName>
        <fullName evidence="1">Uncharacterized protein</fullName>
    </submittedName>
</protein>
<proteinExistence type="predicted"/>
<dbReference type="AlphaFoldDB" id="A0A830ZX31"/>
<organism evidence="1 2">
    <name type="scientific">Erwinia amylovora NBRC 12687 = CFBP 1232</name>
    <dbReference type="NCBI Taxonomy" id="1219359"/>
    <lineage>
        <taxon>Bacteria</taxon>
        <taxon>Pseudomonadati</taxon>
        <taxon>Pseudomonadota</taxon>
        <taxon>Gammaproteobacteria</taxon>
        <taxon>Enterobacterales</taxon>
        <taxon>Erwiniaceae</taxon>
        <taxon>Erwinia</taxon>
    </lineage>
</organism>
<reference evidence="1 2" key="1">
    <citation type="submission" date="2012-11" db="EMBL/GenBank/DDBJ databases">
        <authorList>
            <person name="Linke B."/>
        </authorList>
    </citation>
    <scope>NUCLEOTIDE SEQUENCE [LARGE SCALE GENOMIC DNA]</scope>
    <source>
        <strain evidence="2">CFBP 1232</strain>
        <plasmid evidence="1 2">pEA29</plasmid>
    </source>
</reference>
<evidence type="ECO:0000313" key="1">
    <source>
        <dbReference type="EMBL" id="CCO95772.1"/>
    </source>
</evidence>